<reference evidence="1 2" key="1">
    <citation type="submission" date="2018-06" db="EMBL/GenBank/DDBJ databases">
        <title>Genomic Encyclopedia of Archaeal and Bacterial Type Strains, Phase II (KMG-II): from individual species to whole genera.</title>
        <authorList>
            <person name="Goeker M."/>
        </authorList>
    </citation>
    <scope>NUCLEOTIDE SEQUENCE [LARGE SCALE GENOMIC DNA]</scope>
    <source>
        <strain evidence="1 2">DSM 27372</strain>
    </source>
</reference>
<comment type="caution">
    <text evidence="1">The sequence shown here is derived from an EMBL/GenBank/DDBJ whole genome shotgun (WGS) entry which is preliminary data.</text>
</comment>
<evidence type="ECO:0000313" key="2">
    <source>
        <dbReference type="Proteomes" id="UP000248198"/>
    </source>
</evidence>
<protein>
    <submittedName>
        <fullName evidence="1">Uncharacterized protein</fullName>
    </submittedName>
</protein>
<dbReference type="RefSeq" id="WP_110834211.1">
    <property type="nucleotide sequence ID" value="NZ_QKLU01000009.1"/>
</dbReference>
<name>A0A318U846_9SPHI</name>
<evidence type="ECO:0000313" key="1">
    <source>
        <dbReference type="EMBL" id="PYF70033.1"/>
    </source>
</evidence>
<keyword evidence="2" id="KW-1185">Reference proteome</keyword>
<sequence length="64" mass="7584">MLKEEQIKMIADTLLPGFLPKEPVESEISFHFTVPPNQTFKVWYQKKGQAWIFQKYQIITAQEL</sequence>
<gene>
    <name evidence="1" type="ORF">B0O44_109124</name>
</gene>
<dbReference type="EMBL" id="QKLU01000009">
    <property type="protein sequence ID" value="PYF70033.1"/>
    <property type="molecule type" value="Genomic_DNA"/>
</dbReference>
<organism evidence="1 2">
    <name type="scientific">Pedobacter nutrimenti</name>
    <dbReference type="NCBI Taxonomy" id="1241337"/>
    <lineage>
        <taxon>Bacteria</taxon>
        <taxon>Pseudomonadati</taxon>
        <taxon>Bacteroidota</taxon>
        <taxon>Sphingobacteriia</taxon>
        <taxon>Sphingobacteriales</taxon>
        <taxon>Sphingobacteriaceae</taxon>
        <taxon>Pedobacter</taxon>
    </lineage>
</organism>
<dbReference type="OrthoDB" id="771201at2"/>
<accession>A0A318U846</accession>
<dbReference type="Proteomes" id="UP000248198">
    <property type="component" value="Unassembled WGS sequence"/>
</dbReference>
<dbReference type="AlphaFoldDB" id="A0A318U846"/>
<proteinExistence type="predicted"/>